<dbReference type="InterPro" id="IPR009799">
    <property type="entry name" value="EthD_dom"/>
</dbReference>
<dbReference type="Proteomes" id="UP001162881">
    <property type="component" value="Unassembled WGS sequence"/>
</dbReference>
<dbReference type="SUPFAM" id="SSF54909">
    <property type="entry name" value="Dimeric alpha+beta barrel"/>
    <property type="match status" value="1"/>
</dbReference>
<name>A0ABT0BCW4_9SPHN</name>
<dbReference type="Pfam" id="PF07110">
    <property type="entry name" value="EthD"/>
    <property type="match status" value="1"/>
</dbReference>
<gene>
    <name evidence="2" type="ORF">MTR62_08040</name>
</gene>
<dbReference type="PANTHER" id="PTHR40260">
    <property type="entry name" value="BLR8190 PROTEIN"/>
    <property type="match status" value="1"/>
</dbReference>
<comment type="caution">
    <text evidence="2">The sequence shown here is derived from an EMBL/GenBank/DDBJ whole genome shotgun (WGS) entry which is preliminary data.</text>
</comment>
<organism evidence="2 3">
    <name type="scientific">Novosphingobium organovorum</name>
    <dbReference type="NCBI Taxonomy" id="2930092"/>
    <lineage>
        <taxon>Bacteria</taxon>
        <taxon>Pseudomonadati</taxon>
        <taxon>Pseudomonadota</taxon>
        <taxon>Alphaproteobacteria</taxon>
        <taxon>Sphingomonadales</taxon>
        <taxon>Sphingomonadaceae</taxon>
        <taxon>Novosphingobium</taxon>
    </lineage>
</organism>
<reference evidence="2" key="1">
    <citation type="submission" date="2022-03" db="EMBL/GenBank/DDBJ databases">
        <title>Identification of a novel bacterium isolated from mangrove sediments.</title>
        <authorList>
            <person name="Pan X."/>
        </authorList>
    </citation>
    <scope>NUCLEOTIDE SEQUENCE</scope>
    <source>
        <strain evidence="2">B1949</strain>
    </source>
</reference>
<keyword evidence="3" id="KW-1185">Reference proteome</keyword>
<evidence type="ECO:0000313" key="2">
    <source>
        <dbReference type="EMBL" id="MCJ2182641.1"/>
    </source>
</evidence>
<sequence length="102" mass="10480">MPQVVLNVLYNAPADPAAFEAYYASTHLPIAQAIPSLANVVLLKGVPGPDGSAPPYYRMAQLFFADAETMAAAMGSEQGQAAVADLANFASGGVRVLVAEVA</sequence>
<accession>A0ABT0BCW4</accession>
<proteinExistence type="predicted"/>
<dbReference type="RefSeq" id="WP_244018780.1">
    <property type="nucleotide sequence ID" value="NZ_JALHLF010000022.1"/>
</dbReference>
<protein>
    <submittedName>
        <fullName evidence="2">EthD family reductase</fullName>
    </submittedName>
</protein>
<dbReference type="EMBL" id="JALHLF010000022">
    <property type="protein sequence ID" value="MCJ2182641.1"/>
    <property type="molecule type" value="Genomic_DNA"/>
</dbReference>
<feature type="domain" description="EthD" evidence="1">
    <location>
        <begin position="13"/>
        <end position="91"/>
    </location>
</feature>
<dbReference type="PANTHER" id="PTHR40260:SF2">
    <property type="entry name" value="BLR8190 PROTEIN"/>
    <property type="match status" value="1"/>
</dbReference>
<evidence type="ECO:0000259" key="1">
    <source>
        <dbReference type="Pfam" id="PF07110"/>
    </source>
</evidence>
<evidence type="ECO:0000313" key="3">
    <source>
        <dbReference type="Proteomes" id="UP001162881"/>
    </source>
</evidence>
<dbReference type="InterPro" id="IPR011008">
    <property type="entry name" value="Dimeric_a/b-barrel"/>
</dbReference>
<dbReference type="NCBIfam" id="TIGR02118">
    <property type="entry name" value="EthD family reductase"/>
    <property type="match status" value="1"/>
</dbReference>
<dbReference type="Gene3D" id="3.30.70.100">
    <property type="match status" value="1"/>
</dbReference>